<reference evidence="2 3" key="1">
    <citation type="submission" date="2023-01" db="EMBL/GenBank/DDBJ databases">
        <title>Draft genome sequence of Nocardiopsis sp. RSe5-2 isolated from halophytes.</title>
        <authorList>
            <person name="Duangmal K."/>
            <person name="Chantavorakit T."/>
        </authorList>
    </citation>
    <scope>NUCLEOTIDE SEQUENCE [LARGE SCALE GENOMIC DNA]</scope>
    <source>
        <strain evidence="2 3">RSe5-2</strain>
    </source>
</reference>
<evidence type="ECO:0000313" key="3">
    <source>
        <dbReference type="Proteomes" id="UP001527866"/>
    </source>
</evidence>
<evidence type="ECO:0000256" key="1">
    <source>
        <dbReference type="SAM" id="MobiDB-lite"/>
    </source>
</evidence>
<organism evidence="2 3">
    <name type="scientific">Nocardiopsis endophytica</name>
    <dbReference type="NCBI Taxonomy" id="3018445"/>
    <lineage>
        <taxon>Bacteria</taxon>
        <taxon>Bacillati</taxon>
        <taxon>Actinomycetota</taxon>
        <taxon>Actinomycetes</taxon>
        <taxon>Streptosporangiales</taxon>
        <taxon>Nocardiopsidaceae</taxon>
        <taxon>Nocardiopsis</taxon>
    </lineage>
</organism>
<dbReference type="Proteomes" id="UP001527866">
    <property type="component" value="Unassembled WGS sequence"/>
</dbReference>
<keyword evidence="3" id="KW-1185">Reference proteome</keyword>
<dbReference type="EMBL" id="JAQFWQ010000097">
    <property type="protein sequence ID" value="MDA2813950.1"/>
    <property type="molecule type" value="Genomic_DNA"/>
</dbReference>
<proteinExistence type="predicted"/>
<comment type="caution">
    <text evidence="2">The sequence shown here is derived from an EMBL/GenBank/DDBJ whole genome shotgun (WGS) entry which is preliminary data.</text>
</comment>
<evidence type="ECO:0000313" key="2">
    <source>
        <dbReference type="EMBL" id="MDA2813950.1"/>
    </source>
</evidence>
<name>A0ABT4UC56_9ACTN</name>
<dbReference type="RefSeq" id="WP_270689160.1">
    <property type="nucleotide sequence ID" value="NZ_JAQFWQ010000097.1"/>
</dbReference>
<protein>
    <submittedName>
        <fullName evidence="2">Uncharacterized protein</fullName>
    </submittedName>
</protein>
<accession>A0ABT4UC56</accession>
<feature type="region of interest" description="Disordered" evidence="1">
    <location>
        <begin position="1"/>
        <end position="23"/>
    </location>
</feature>
<gene>
    <name evidence="2" type="ORF">O4J56_25115</name>
</gene>
<sequence length="401" mass="42810">MSDEMTPAHGRHRRHAAESAPGPDFASALLEAFSRERIRAEHIAPAGMRMELPGGGTTDLDLGDAFREAAGLPPGDLPEFAAGVVRGMMRGFRRRGVPLGTHYPLPQDDTAGHTVLRALEGQGFTAVFLDPGTIGLKAPDGFAGKIDARGYRSAVEGRPAAEVEALAADFARDCARDLGRAAHQPESVTGDGVQALRLRLYPESALTEEVRAGLVTRELAPGLWETVAVDFPDSVQALQRSALDRTGASPERAFQDAIRNSVEEPAEITPHEGPGGIPLVHIGGDHPYMAAHVHTLDRALGGVPPSGALVILPVPQVVIAHPIGGHHPVAALETLQDVAAHYVQGDRPITDQVFWWRPGGGPDGRPDLRPVRVEVDHEARSIALYADDDFHQVVEAFSAQR</sequence>